<dbReference type="KEGG" id="fal:FRAAL3421"/>
<gene>
    <name evidence="5" type="ordered locus">FRAAL3421</name>
</gene>
<dbReference type="Proteomes" id="UP000000657">
    <property type="component" value="Chromosome"/>
</dbReference>
<dbReference type="GO" id="GO:0006631">
    <property type="term" value="P:fatty acid metabolic process"/>
    <property type="evidence" value="ECO:0007669"/>
    <property type="project" value="TreeGrafter"/>
</dbReference>
<dbReference type="InterPro" id="IPR025110">
    <property type="entry name" value="AMP-bd_C"/>
</dbReference>
<dbReference type="PANTHER" id="PTHR43201:SF5">
    <property type="entry name" value="MEDIUM-CHAIN ACYL-COA LIGASE ACSF2, MITOCHONDRIAL"/>
    <property type="match status" value="1"/>
</dbReference>
<name>Q0RK93_FRAAA</name>
<sequence length="510" mass="53517">MGGPPPPDPPLGEPEAYATVGAALDAAAERFGEREAYVGPDGRISFATWAAASDALAGALAARGIGSGDVVALMLPSSIDYAICYAAAARLGAVTTGLNTRLGSREVTGILERCRPALVIVDLDAGLPAVPAGLAVLARSELAALRHHPGLGRDRPVVAPADPVVIIWTSGTTGLPKGAWFDHRNLAAAVASAGVMSRPFDRRLVATPFAHAGYMAKIVDQLAWGTTMVISPVPWSAAGMADILRDERITVAGAVPTQWAKLLELPDAERTVRAVATLRLGLAATAPAAPELVERVVTLLGVPLVVRYAMTESPSICGTEPDDPPEVQFRTVGRPQTGIEIALRDDAGRDVATGEIGRVWVRGDTVMRGYWNDAEQTAAVLRGDGWLVSGDFGALDAEGNLRLRGRASDLYIRGGYNVYPLEVENVLAEHPRVRRAAVVGTPAPVIGEIGVAFVEPADPASPPDLAELRAWVRGRLADYKAPDRLEVVEALPLTSMLKVDTAALRTLAAG</sequence>
<feature type="domain" description="AMP-binding enzyme C-terminal" evidence="4">
    <location>
        <begin position="422"/>
        <end position="495"/>
    </location>
</feature>
<dbReference type="EC" id="6.2.1.-" evidence="5"/>
<dbReference type="AlphaFoldDB" id="Q0RK93"/>
<dbReference type="RefSeq" id="WP_011604566.1">
    <property type="nucleotide sequence ID" value="NC_008278.1"/>
</dbReference>
<dbReference type="STRING" id="326424.FRAAL3421"/>
<dbReference type="OrthoDB" id="3508734at2"/>
<keyword evidence="6" id="KW-1185">Reference proteome</keyword>
<dbReference type="PROSITE" id="PS00455">
    <property type="entry name" value="AMP_BINDING"/>
    <property type="match status" value="1"/>
</dbReference>
<comment type="similarity">
    <text evidence="1">Belongs to the ATP-dependent AMP-binding enzyme family.</text>
</comment>
<dbReference type="InterPro" id="IPR042099">
    <property type="entry name" value="ANL_N_sf"/>
</dbReference>
<dbReference type="Pfam" id="PF00501">
    <property type="entry name" value="AMP-binding"/>
    <property type="match status" value="1"/>
</dbReference>
<protein>
    <submittedName>
        <fullName evidence="5">Acyl-CoA synthetase</fullName>
        <ecNumber evidence="5">6.2.1.-</ecNumber>
    </submittedName>
</protein>
<evidence type="ECO:0000256" key="2">
    <source>
        <dbReference type="ARBA" id="ARBA00022598"/>
    </source>
</evidence>
<reference evidence="5 6" key="1">
    <citation type="journal article" date="2007" name="Genome Res.">
        <title>Genome characteristics of facultatively symbiotic Frankia sp. strains reflect host range and host plant biogeography.</title>
        <authorList>
            <person name="Normand P."/>
            <person name="Lapierre P."/>
            <person name="Tisa L.S."/>
            <person name="Gogarten J.P."/>
            <person name="Alloisio N."/>
            <person name="Bagnarol E."/>
            <person name="Bassi C.A."/>
            <person name="Berry A.M."/>
            <person name="Bickhart D.M."/>
            <person name="Choisne N."/>
            <person name="Couloux A."/>
            <person name="Cournoyer B."/>
            <person name="Cruveiller S."/>
            <person name="Daubin V."/>
            <person name="Demange N."/>
            <person name="Francino M.P."/>
            <person name="Goltsman E."/>
            <person name="Huang Y."/>
            <person name="Kopp O.R."/>
            <person name="Labarre L."/>
            <person name="Lapidus A."/>
            <person name="Lavire C."/>
            <person name="Marechal J."/>
            <person name="Martinez M."/>
            <person name="Mastronunzio J.E."/>
            <person name="Mullin B.C."/>
            <person name="Niemann J."/>
            <person name="Pujic P."/>
            <person name="Rawnsley T."/>
            <person name="Rouy Z."/>
            <person name="Schenowitz C."/>
            <person name="Sellstedt A."/>
            <person name="Tavares F."/>
            <person name="Tomkins J.P."/>
            <person name="Vallenet D."/>
            <person name="Valverde C."/>
            <person name="Wall L.G."/>
            <person name="Wang Y."/>
            <person name="Medigue C."/>
            <person name="Benson D.R."/>
        </authorList>
    </citation>
    <scope>NUCLEOTIDE SEQUENCE [LARGE SCALE GENOMIC DNA]</scope>
    <source>
        <strain evidence="6">DSM 45986 / CECT 9034 / ACN14a</strain>
    </source>
</reference>
<dbReference type="GO" id="GO:0031956">
    <property type="term" value="F:medium-chain fatty acid-CoA ligase activity"/>
    <property type="evidence" value="ECO:0007669"/>
    <property type="project" value="TreeGrafter"/>
</dbReference>
<dbReference type="PANTHER" id="PTHR43201">
    <property type="entry name" value="ACYL-COA SYNTHETASE"/>
    <property type="match status" value="1"/>
</dbReference>
<feature type="domain" description="AMP-dependent synthetase/ligase" evidence="3">
    <location>
        <begin position="25"/>
        <end position="371"/>
    </location>
</feature>
<evidence type="ECO:0000256" key="1">
    <source>
        <dbReference type="ARBA" id="ARBA00006432"/>
    </source>
</evidence>
<evidence type="ECO:0000259" key="3">
    <source>
        <dbReference type="Pfam" id="PF00501"/>
    </source>
</evidence>
<evidence type="ECO:0000313" key="6">
    <source>
        <dbReference type="Proteomes" id="UP000000657"/>
    </source>
</evidence>
<dbReference type="EMBL" id="CT573213">
    <property type="protein sequence ID" value="CAJ62065.1"/>
    <property type="molecule type" value="Genomic_DNA"/>
</dbReference>
<accession>Q0RK93</accession>
<dbReference type="InterPro" id="IPR000873">
    <property type="entry name" value="AMP-dep_synth/lig_dom"/>
</dbReference>
<dbReference type="InterPro" id="IPR020845">
    <property type="entry name" value="AMP-binding_CS"/>
</dbReference>
<dbReference type="Pfam" id="PF13193">
    <property type="entry name" value="AMP-binding_C"/>
    <property type="match status" value="1"/>
</dbReference>
<organism evidence="5 6">
    <name type="scientific">Frankia alni (strain DSM 45986 / CECT 9034 / ACN14a)</name>
    <dbReference type="NCBI Taxonomy" id="326424"/>
    <lineage>
        <taxon>Bacteria</taxon>
        <taxon>Bacillati</taxon>
        <taxon>Actinomycetota</taxon>
        <taxon>Actinomycetes</taxon>
        <taxon>Frankiales</taxon>
        <taxon>Frankiaceae</taxon>
        <taxon>Frankia</taxon>
    </lineage>
</organism>
<dbReference type="HOGENOM" id="CLU_000022_59_7_11"/>
<keyword evidence="2 5" id="KW-0436">Ligase</keyword>
<dbReference type="InterPro" id="IPR045851">
    <property type="entry name" value="AMP-bd_C_sf"/>
</dbReference>
<dbReference type="Gene3D" id="3.40.50.12780">
    <property type="entry name" value="N-terminal domain of ligase-like"/>
    <property type="match status" value="1"/>
</dbReference>
<dbReference type="SUPFAM" id="SSF56801">
    <property type="entry name" value="Acetyl-CoA synthetase-like"/>
    <property type="match status" value="1"/>
</dbReference>
<dbReference type="eggNOG" id="COG0318">
    <property type="taxonomic scope" value="Bacteria"/>
</dbReference>
<evidence type="ECO:0000313" key="5">
    <source>
        <dbReference type="EMBL" id="CAJ62065.1"/>
    </source>
</evidence>
<dbReference type="Gene3D" id="3.30.300.30">
    <property type="match status" value="1"/>
</dbReference>
<evidence type="ECO:0000259" key="4">
    <source>
        <dbReference type="Pfam" id="PF13193"/>
    </source>
</evidence>
<proteinExistence type="inferred from homology"/>